<feature type="domain" description="Solute-binding protein family 5" evidence="6">
    <location>
        <begin position="87"/>
        <end position="419"/>
    </location>
</feature>
<keyword evidence="8" id="KW-1185">Reference proteome</keyword>
<dbReference type="PANTHER" id="PTHR30290:SF10">
    <property type="entry name" value="PERIPLASMIC OLIGOPEPTIDE-BINDING PROTEIN-RELATED"/>
    <property type="match status" value="1"/>
</dbReference>
<dbReference type="Gene3D" id="3.40.190.10">
    <property type="entry name" value="Periplasmic binding protein-like II"/>
    <property type="match status" value="1"/>
</dbReference>
<dbReference type="InterPro" id="IPR000914">
    <property type="entry name" value="SBP_5_dom"/>
</dbReference>
<reference evidence="7 8" key="1">
    <citation type="submission" date="2014-11" db="EMBL/GenBank/DDBJ databases">
        <title>Pan-genome of Gallibacterium spp.</title>
        <authorList>
            <person name="Kudirkiene E."/>
            <person name="Bojesen A.M."/>
        </authorList>
    </citation>
    <scope>NUCLEOTIDE SEQUENCE [LARGE SCALE GENOMIC DNA]</scope>
    <source>
        <strain evidence="7 8">F151</strain>
    </source>
</reference>
<sequence>MKMLKSSKFIFIACCCLFLTIACDQQKQNTTQTKPTPPAQSASTTTLIRAGEFSQFQLDPHQVNDLQNTALLYDLYEGLISYDIHGNIVPAVAESWESKDQKLWLFHLRQNAKWSDGSNVTAQDFVQSWQHLLSSKAPLARYLGFIAIQNAEKILTDKLPATALGVQAVDTHTLQIQLDKANANLPMMLAHIALVPTKAALSNGAYTLKQIDEQKILLAANPYYWNKAHLSFQQVEYWRNNFTSPQVDWQLNTQRTGTEVQYVPKLCGYYYELNPHHPTLHDVAVRQALVSLISSQSAVANVAIKGKATANLLPQSMLFGSYLNLPPAEQLLMQAKITNQHPLHITLTFDDSVINQQIAQNLTRQFAQSDLIRVTLQAKDSQTWATEHSQQQFQLIRSGWCADYNDPSAFLNIFHSKSPDNLLHYHNPQVDQWLEQAMVEIEIEKRQQLYQQVVDALAQDAIILPIFQYYLPVYIAPNLAGYDLNNPTQIFYSKDLYRLVH</sequence>
<protein>
    <recommendedName>
        <fullName evidence="6">Solute-binding protein family 5 domain-containing protein</fullName>
    </recommendedName>
</protein>
<evidence type="ECO:0000313" key="7">
    <source>
        <dbReference type="EMBL" id="OBW92455.1"/>
    </source>
</evidence>
<proteinExistence type="inferred from homology"/>
<evidence type="ECO:0000256" key="4">
    <source>
        <dbReference type="ARBA" id="ARBA00022729"/>
    </source>
</evidence>
<dbReference type="PATRIC" id="fig|505345.7.peg.1013"/>
<dbReference type="SUPFAM" id="SSF53850">
    <property type="entry name" value="Periplasmic binding protein-like II"/>
    <property type="match status" value="1"/>
</dbReference>
<dbReference type="PROSITE" id="PS51257">
    <property type="entry name" value="PROKAR_LIPOPROTEIN"/>
    <property type="match status" value="1"/>
</dbReference>
<dbReference type="GO" id="GO:0030288">
    <property type="term" value="C:outer membrane-bounded periplasmic space"/>
    <property type="evidence" value="ECO:0007669"/>
    <property type="project" value="TreeGrafter"/>
</dbReference>
<comment type="similarity">
    <text evidence="2">Belongs to the bacterial solute-binding protein 5 family.</text>
</comment>
<dbReference type="Pfam" id="PF00496">
    <property type="entry name" value="SBP_bac_5"/>
    <property type="match status" value="1"/>
</dbReference>
<comment type="caution">
    <text evidence="7">The sequence shown here is derived from an EMBL/GenBank/DDBJ whole genome shotgun (WGS) entry which is preliminary data.</text>
</comment>
<keyword evidence="3" id="KW-0813">Transport</keyword>
<evidence type="ECO:0000313" key="8">
    <source>
        <dbReference type="Proteomes" id="UP000243558"/>
    </source>
</evidence>
<evidence type="ECO:0000256" key="2">
    <source>
        <dbReference type="ARBA" id="ARBA00005695"/>
    </source>
</evidence>
<dbReference type="InterPro" id="IPR030678">
    <property type="entry name" value="Peptide/Ni-bd"/>
</dbReference>
<dbReference type="EMBL" id="JTJM01000019">
    <property type="protein sequence ID" value="OBW92455.1"/>
    <property type="molecule type" value="Genomic_DNA"/>
</dbReference>
<keyword evidence="4 5" id="KW-0732">Signal</keyword>
<dbReference type="AlphaFoldDB" id="A0A1A7NS73"/>
<dbReference type="PIRSF" id="PIRSF002741">
    <property type="entry name" value="MppA"/>
    <property type="match status" value="1"/>
</dbReference>
<name>A0A1A7NS73_9PAST</name>
<gene>
    <name evidence="7" type="ORF">QV01_05105</name>
</gene>
<feature type="chain" id="PRO_5008358793" description="Solute-binding protein family 5 domain-containing protein" evidence="5">
    <location>
        <begin position="25"/>
        <end position="501"/>
    </location>
</feature>
<dbReference type="Gene3D" id="3.90.76.10">
    <property type="entry name" value="Dipeptide-binding Protein, Domain 1"/>
    <property type="match status" value="1"/>
</dbReference>
<dbReference type="RefSeq" id="WP_065239174.1">
    <property type="nucleotide sequence ID" value="NZ_JTJM01000019.1"/>
</dbReference>
<dbReference type="Proteomes" id="UP000243558">
    <property type="component" value="Unassembled WGS sequence"/>
</dbReference>
<evidence type="ECO:0000256" key="1">
    <source>
        <dbReference type="ARBA" id="ARBA00004196"/>
    </source>
</evidence>
<dbReference type="Gene3D" id="3.10.105.10">
    <property type="entry name" value="Dipeptide-binding Protein, Domain 3"/>
    <property type="match status" value="1"/>
</dbReference>
<organism evidence="7 8">
    <name type="scientific">Gallibacterium genomosp. 3</name>
    <dbReference type="NCBI Taxonomy" id="505345"/>
    <lineage>
        <taxon>Bacteria</taxon>
        <taxon>Pseudomonadati</taxon>
        <taxon>Pseudomonadota</taxon>
        <taxon>Gammaproteobacteria</taxon>
        <taxon>Pasteurellales</taxon>
        <taxon>Pasteurellaceae</taxon>
        <taxon>Gallibacterium</taxon>
    </lineage>
</organism>
<dbReference type="GO" id="GO:0043190">
    <property type="term" value="C:ATP-binding cassette (ABC) transporter complex"/>
    <property type="evidence" value="ECO:0007669"/>
    <property type="project" value="InterPro"/>
</dbReference>
<dbReference type="PANTHER" id="PTHR30290">
    <property type="entry name" value="PERIPLASMIC BINDING COMPONENT OF ABC TRANSPORTER"/>
    <property type="match status" value="1"/>
</dbReference>
<evidence type="ECO:0000256" key="3">
    <source>
        <dbReference type="ARBA" id="ARBA00022448"/>
    </source>
</evidence>
<dbReference type="CDD" id="cd08504">
    <property type="entry name" value="PBP2_OppA"/>
    <property type="match status" value="1"/>
</dbReference>
<dbReference type="FunFam" id="3.90.76.10:FF:000001">
    <property type="entry name" value="Oligopeptide ABC transporter substrate-binding protein"/>
    <property type="match status" value="1"/>
</dbReference>
<comment type="subcellular location">
    <subcellularLocation>
        <location evidence="1">Cell envelope</location>
    </subcellularLocation>
</comment>
<feature type="signal peptide" evidence="5">
    <location>
        <begin position="1"/>
        <end position="24"/>
    </location>
</feature>
<accession>A0A1A7NS73</accession>
<evidence type="ECO:0000259" key="6">
    <source>
        <dbReference type="Pfam" id="PF00496"/>
    </source>
</evidence>
<evidence type="ECO:0000256" key="5">
    <source>
        <dbReference type="SAM" id="SignalP"/>
    </source>
</evidence>
<dbReference type="GO" id="GO:1904680">
    <property type="term" value="F:peptide transmembrane transporter activity"/>
    <property type="evidence" value="ECO:0007669"/>
    <property type="project" value="TreeGrafter"/>
</dbReference>
<dbReference type="InterPro" id="IPR039424">
    <property type="entry name" value="SBP_5"/>
</dbReference>
<dbReference type="GO" id="GO:0015833">
    <property type="term" value="P:peptide transport"/>
    <property type="evidence" value="ECO:0007669"/>
    <property type="project" value="TreeGrafter"/>
</dbReference>